<comment type="caution">
    <text evidence="1">The sequence shown here is derived from an EMBL/GenBank/DDBJ whole genome shotgun (WGS) entry which is preliminary data.</text>
</comment>
<organism evidence="1 2">
    <name type="scientific">Spongisporangium articulatum</name>
    <dbReference type="NCBI Taxonomy" id="3362603"/>
    <lineage>
        <taxon>Bacteria</taxon>
        <taxon>Bacillati</taxon>
        <taxon>Actinomycetota</taxon>
        <taxon>Actinomycetes</taxon>
        <taxon>Kineosporiales</taxon>
        <taxon>Kineosporiaceae</taxon>
        <taxon>Spongisporangium</taxon>
    </lineage>
</organism>
<reference evidence="1 2" key="1">
    <citation type="submission" date="2024-10" db="EMBL/GenBank/DDBJ databases">
        <title>The Natural Products Discovery Center: Release of the First 8490 Sequenced Strains for Exploring Actinobacteria Biosynthetic Diversity.</title>
        <authorList>
            <person name="Kalkreuter E."/>
            <person name="Kautsar S.A."/>
            <person name="Yang D."/>
            <person name="Bader C.D."/>
            <person name="Teijaro C.N."/>
            <person name="Fluegel L."/>
            <person name="Davis C.M."/>
            <person name="Simpson J.R."/>
            <person name="Lauterbach L."/>
            <person name="Steele A.D."/>
            <person name="Gui C."/>
            <person name="Meng S."/>
            <person name="Li G."/>
            <person name="Viehrig K."/>
            <person name="Ye F."/>
            <person name="Su P."/>
            <person name="Kiefer A.F."/>
            <person name="Nichols A."/>
            <person name="Cepeda A.J."/>
            <person name="Yan W."/>
            <person name="Fan B."/>
            <person name="Jiang Y."/>
            <person name="Adhikari A."/>
            <person name="Zheng C.-J."/>
            <person name="Schuster L."/>
            <person name="Cowan T.M."/>
            <person name="Smanski M.J."/>
            <person name="Chevrette M.G."/>
            <person name="De Carvalho L.P.S."/>
            <person name="Shen B."/>
        </authorList>
    </citation>
    <scope>NUCLEOTIDE SEQUENCE [LARGE SCALE GENOMIC DNA]</scope>
    <source>
        <strain evidence="1 2">NPDC049639</strain>
    </source>
</reference>
<dbReference type="RefSeq" id="WP_398275412.1">
    <property type="nucleotide sequence ID" value="NZ_JBITLV010000001.1"/>
</dbReference>
<dbReference type="Proteomes" id="UP001612915">
    <property type="component" value="Unassembled WGS sequence"/>
</dbReference>
<evidence type="ECO:0008006" key="3">
    <source>
        <dbReference type="Google" id="ProtNLM"/>
    </source>
</evidence>
<gene>
    <name evidence="1" type="ORF">ACIB24_03880</name>
</gene>
<dbReference type="EMBL" id="JBITLV010000001">
    <property type="protein sequence ID" value="MFI7586195.1"/>
    <property type="molecule type" value="Genomic_DNA"/>
</dbReference>
<keyword evidence="2" id="KW-1185">Reference proteome</keyword>
<sequence length="220" mass="23881">MGFLVFTVVLVVAVLVLVLTLVAAAQGPEKKNPTAAMPSVLNKGLEYAVEQTHAEYSRDVDSIDATGRDRRIGDKRNWVVCFQQPDAGTQTPGQNVRLYGVRTDETCNSLDKNYGYLPPVYDPPGGRGTHEVPDLTNFTPFMARQAFGDVASIVNTDPSASPSPEPVGARNRVVRVIDRAGLAIFGDWGDYRICSQSPAPGVVWTGQVVRLTVVPYDDKC</sequence>
<accession>A0ABW8AIK1</accession>
<name>A0ABW8AIK1_9ACTN</name>
<evidence type="ECO:0000313" key="1">
    <source>
        <dbReference type="EMBL" id="MFI7586195.1"/>
    </source>
</evidence>
<proteinExistence type="predicted"/>
<protein>
    <recommendedName>
        <fullName evidence="3">PASTA domain-containing protein</fullName>
    </recommendedName>
</protein>
<evidence type="ECO:0000313" key="2">
    <source>
        <dbReference type="Proteomes" id="UP001612915"/>
    </source>
</evidence>